<dbReference type="InterPro" id="IPR014012">
    <property type="entry name" value="HSA_dom"/>
</dbReference>
<dbReference type="GO" id="GO:0035267">
    <property type="term" value="C:NuA4 histone acetyltransferase complex"/>
    <property type="evidence" value="ECO:0007669"/>
    <property type="project" value="InterPro"/>
</dbReference>
<dbReference type="GO" id="GO:0010597">
    <property type="term" value="P:green leaf volatile biosynthetic process"/>
    <property type="evidence" value="ECO:0007669"/>
    <property type="project" value="UniProtKB-ARBA"/>
</dbReference>
<name>A0A328DQ76_9ASTE</name>
<feature type="compositionally biased region" description="Polar residues" evidence="3">
    <location>
        <begin position="84"/>
        <end position="117"/>
    </location>
</feature>
<dbReference type="PANTHER" id="PTHR46774">
    <property type="entry name" value="CHROMATIN MODIFICATION-RELATED PROTEIN EAF1 A-RELATED"/>
    <property type="match status" value="1"/>
</dbReference>
<feature type="compositionally biased region" description="Polar residues" evidence="3">
    <location>
        <begin position="1481"/>
        <end position="1493"/>
    </location>
</feature>
<feature type="region of interest" description="Disordered" evidence="3">
    <location>
        <begin position="1411"/>
        <end position="1468"/>
    </location>
</feature>
<dbReference type="SMART" id="SM00717">
    <property type="entry name" value="SANT"/>
    <property type="match status" value="1"/>
</dbReference>
<comment type="caution">
    <text evidence="5">The sequence shown here is derived from an EMBL/GenBank/DDBJ whole genome shotgun (WGS) entry which is preliminary data.</text>
</comment>
<dbReference type="InterPro" id="IPR009057">
    <property type="entry name" value="Homeodomain-like_sf"/>
</dbReference>
<feature type="region of interest" description="Disordered" evidence="3">
    <location>
        <begin position="169"/>
        <end position="194"/>
    </location>
</feature>
<feature type="region of interest" description="Disordered" evidence="3">
    <location>
        <begin position="843"/>
        <end position="869"/>
    </location>
</feature>
<feature type="compositionally biased region" description="Polar residues" evidence="3">
    <location>
        <begin position="1713"/>
        <end position="1726"/>
    </location>
</feature>
<feature type="compositionally biased region" description="Low complexity" evidence="3">
    <location>
        <begin position="1494"/>
        <end position="1515"/>
    </location>
</feature>
<dbReference type="PROSITE" id="PS50090">
    <property type="entry name" value="MYB_LIKE"/>
    <property type="match status" value="1"/>
</dbReference>
<evidence type="ECO:0000256" key="1">
    <source>
        <dbReference type="ARBA" id="ARBA00008913"/>
    </source>
</evidence>
<evidence type="ECO:0000313" key="6">
    <source>
        <dbReference type="Proteomes" id="UP000249390"/>
    </source>
</evidence>
<feature type="compositionally biased region" description="Polar residues" evidence="3">
    <location>
        <begin position="843"/>
        <end position="864"/>
    </location>
</feature>
<dbReference type="SMART" id="SM00573">
    <property type="entry name" value="HSA"/>
    <property type="match status" value="1"/>
</dbReference>
<organism evidence="5 6">
    <name type="scientific">Cuscuta australis</name>
    <dbReference type="NCBI Taxonomy" id="267555"/>
    <lineage>
        <taxon>Eukaryota</taxon>
        <taxon>Viridiplantae</taxon>
        <taxon>Streptophyta</taxon>
        <taxon>Embryophyta</taxon>
        <taxon>Tracheophyta</taxon>
        <taxon>Spermatophyta</taxon>
        <taxon>Magnoliopsida</taxon>
        <taxon>eudicotyledons</taxon>
        <taxon>Gunneridae</taxon>
        <taxon>Pentapetalae</taxon>
        <taxon>asterids</taxon>
        <taxon>lamiids</taxon>
        <taxon>Solanales</taxon>
        <taxon>Convolvulaceae</taxon>
        <taxon>Cuscuteae</taxon>
        <taxon>Cuscuta</taxon>
        <taxon>Cuscuta subgen. Grammica</taxon>
        <taxon>Cuscuta sect. Cleistogrammica</taxon>
    </lineage>
</organism>
<feature type="region of interest" description="Disordered" evidence="3">
    <location>
        <begin position="1481"/>
        <end position="1563"/>
    </location>
</feature>
<evidence type="ECO:0000256" key="2">
    <source>
        <dbReference type="ARBA" id="ARBA00022853"/>
    </source>
</evidence>
<feature type="compositionally biased region" description="Basic residues" evidence="3">
    <location>
        <begin position="1452"/>
        <end position="1461"/>
    </location>
</feature>
<proteinExistence type="inferred from homology"/>
<evidence type="ECO:0000259" key="4">
    <source>
        <dbReference type="PROSITE" id="PS50090"/>
    </source>
</evidence>
<keyword evidence="2" id="KW-0156">Chromatin regulator</keyword>
<keyword evidence="6" id="KW-1185">Reference proteome</keyword>
<feature type="domain" description="Myb-like" evidence="4">
    <location>
        <begin position="1026"/>
        <end position="1078"/>
    </location>
</feature>
<feature type="region of interest" description="Disordered" evidence="3">
    <location>
        <begin position="1622"/>
        <end position="1659"/>
    </location>
</feature>
<evidence type="ECO:0000256" key="3">
    <source>
        <dbReference type="SAM" id="MobiDB-lite"/>
    </source>
</evidence>
<dbReference type="Pfam" id="PF07529">
    <property type="entry name" value="HSA"/>
    <property type="match status" value="1"/>
</dbReference>
<comment type="similarity">
    <text evidence="1">Belongs to the EAF1 family.</text>
</comment>
<dbReference type="InterPro" id="IPR044798">
    <property type="entry name" value="EAF1A/B"/>
</dbReference>
<evidence type="ECO:0000313" key="5">
    <source>
        <dbReference type="EMBL" id="RAL47754.1"/>
    </source>
</evidence>
<feature type="region of interest" description="Disordered" evidence="3">
    <location>
        <begin position="970"/>
        <end position="999"/>
    </location>
</feature>
<feature type="region of interest" description="Disordered" evidence="3">
    <location>
        <begin position="80"/>
        <end position="119"/>
    </location>
</feature>
<feature type="compositionally biased region" description="Polar residues" evidence="3">
    <location>
        <begin position="1414"/>
        <end position="1425"/>
    </location>
</feature>
<feature type="compositionally biased region" description="Polar residues" evidence="3">
    <location>
        <begin position="1530"/>
        <end position="1560"/>
    </location>
</feature>
<dbReference type="EMBL" id="NQVE01000111">
    <property type="protein sequence ID" value="RAL47754.1"/>
    <property type="molecule type" value="Genomic_DNA"/>
</dbReference>
<feature type="compositionally biased region" description="Basic residues" evidence="3">
    <location>
        <begin position="1638"/>
        <end position="1648"/>
    </location>
</feature>
<dbReference type="CDD" id="cd00167">
    <property type="entry name" value="SANT"/>
    <property type="match status" value="1"/>
</dbReference>
<dbReference type="PANTHER" id="PTHR46774:SF3">
    <property type="entry name" value="CHROMATIN MODIFICATION-RELATED PROTEIN EAF1 A-RELATED"/>
    <property type="match status" value="1"/>
</dbReference>
<feature type="region of interest" description="Disordered" evidence="3">
    <location>
        <begin position="1708"/>
        <end position="1728"/>
    </location>
</feature>
<feature type="region of interest" description="Disordered" evidence="3">
    <location>
        <begin position="1082"/>
        <end position="1107"/>
    </location>
</feature>
<dbReference type="InterPro" id="IPR001005">
    <property type="entry name" value="SANT/Myb"/>
</dbReference>
<dbReference type="SUPFAM" id="SSF46689">
    <property type="entry name" value="Homeodomain-like"/>
    <property type="match status" value="1"/>
</dbReference>
<dbReference type="GO" id="GO:0006325">
    <property type="term" value="P:chromatin organization"/>
    <property type="evidence" value="ECO:0007669"/>
    <property type="project" value="UniProtKB-KW"/>
</dbReference>
<reference evidence="5 6" key="1">
    <citation type="submission" date="2018-06" db="EMBL/GenBank/DDBJ databases">
        <title>The Genome of Cuscuta australis (Dodder) Provides Insight into the Evolution of Plant Parasitism.</title>
        <authorList>
            <person name="Liu H."/>
        </authorList>
    </citation>
    <scope>NUCLEOTIDE SEQUENCE [LARGE SCALE GENOMIC DNA]</scope>
    <source>
        <strain evidence="6">cv. Yunnan</strain>
        <tissue evidence="5">Vines</tissue>
    </source>
</reference>
<sequence length="1807" mass="197535">MVGVGIDTKTSPRGAAIKKTQDKLRQEYDVLEERIKELEFLQKGGDPLNFKLGHTVSVSVPSTSLTDQQVDQFVASETKGSFPFTASPQGDSVESSGRPGSSQPCEPNSADNPNLFNGENKFIEGERTFRCVRNNIALQAKSTQMAGTHNVKELGDSVALGVPRKAYKRRYRTRPSRDGAKSNSNDVHTCGGPSYSVTNDSKGLLFDLEKQWSRNITGQTTSSNGVVTSKAVLSNNHYMVELDTMKAAKPVNEMEKVCQPNYVSDIVFSMDLINSQIDQRSVGVCQESPTEMALEGSELLSVKEKGGFGGLETQLSHMEKVDDQASSRQMYGSSNAKSDMKTISIDHKRISAALASKVLDSASSCTQASLSLNGKKDTEFCIDPRNIDSTGHLKDQTPIAERNCVLENNVVKLVKDIKADGICGFVREECSSVQKNHKESGFGPELVDLIRNESTLQSGIKDEVVTCKESISPAVLKTEVIQSFFVSVNSNIQDNNVCSDLGSFDSSVPYHTKDAEIVGISSAFYVGPQSEIKINLVTRGDEDSILEEAQIIEEKRKRIIELSSVNTLIESCCKSHWDFVLEEMPWMANDFVQERLWKISSASRVSYHAATTSQLWFQEINDSWKHKKLSHTLAKAVTEFWRSVKWQGMNKKAELQSPKKDSGHTIKEYAVEFLKCNNFDVPDSLNQAPVTPEIEDNLFYTVSPGAAETYRKAIESQVLQYEKIRSKVQEGLETSACETIADYAYEEDERELTMHDMPVAFCRSNSSRFSQKRKLYMNAYSGRSYAIVADLSFTECKENKVGSQRSKPHRKCPTTSLNVSFPRNCVRTCYGSSVLSPFNAGTSSLQVSPKTDASSETSSFQDDQSILHGGSLVPNSVEVESVGNFEKRLKCDFSEVSMKPKKKKVKYPGSSYEQRWLPDSNFQIEQFQGDYSRKRLEHHQFESNGCNGINRIINQHIPKKPKIMRPSLETSSEYNSPITGSAPSPSASQFSNMPNTNKFTRMLTGRDLSKKAKSLKMPAGLAGSGSQWSPFEDQALVVLVHDMGPNWELVSDAINSTLDFKCIYRKPMECKEHHKILMVKNANGADSTEESEETRSSQPYPSTLPGIPKGSARQLFQRLLGPVEEATCKSHFEKIILIGQKYLFGKTQGKQDPKQLQQPHSSHTNALSQVVPNYLNGIILTPLDLCDAPSSSLDISSLGFQNPHSSGLPVSNQGLGPMSPSGAISATVQGSLNVIHGNDFSSPSSTLNATVRSTSMLLGRSISISSGSGAPQGPGGGGICVLPDGNGMGMICGMNGGMPTARHGFQGIDSPSMPSSGSMTFSMVAMPNTVNMHPGVGSGQGNSMLKPHDNMHMMGPVQNQETPRQMMIADLQVQDLSHDVPPPFGGLITSCSSQDVPPPLGGFIPSYLPHHHQPSQLSHMRSSPLHSHAPGAANHACNTQQPSYASPLKKEKQMHRRHVQQKQKFNTSNSLIRSVQQHQLPLSPPFHSSLQITSRSPPHASLSPLSSTSSVASMPQHPSKHSMSCHGHFQSAQNGPTTNNLSKQQQQTSRKHPQQQQNIKVSKGVGRGNALNQDMQMYPSALNQTSLNSRTTIATEKGDQLTNSVQNQGLYTGSATNDVCPAKSSSALDVGQPPQKMHPGKAAKKRLKPMAPRSANKSKVHSMITTLESSPPAVYHSIAMPVIRSSNHQPLPHSQSEVHTQKKLLDESHTNESEFNQHTVSKSTPIGTVKETDSECNIANSATSPNVSQLKAAEPFFDSVASLRTTAAVCEDSSLGIQGLNQRLSSGGLSPVGHDASLQWEAQQQQQ</sequence>
<dbReference type="GO" id="GO:0000976">
    <property type="term" value="F:transcription cis-regulatory region binding"/>
    <property type="evidence" value="ECO:0007669"/>
    <property type="project" value="UniProtKB-ARBA"/>
</dbReference>
<dbReference type="Pfam" id="PF13921">
    <property type="entry name" value="Myb_DNA-bind_6"/>
    <property type="match status" value="1"/>
</dbReference>
<accession>A0A328DQ76</accession>
<dbReference type="Proteomes" id="UP000249390">
    <property type="component" value="Unassembled WGS sequence"/>
</dbReference>
<protein>
    <recommendedName>
        <fullName evidence="4">Myb-like domain-containing protein</fullName>
    </recommendedName>
</protein>
<gene>
    <name evidence="5" type="ORF">DM860_012379</name>
</gene>